<feature type="transmembrane region" description="Helical" evidence="1">
    <location>
        <begin position="849"/>
        <end position="866"/>
    </location>
</feature>
<keyword evidence="1" id="KW-1133">Transmembrane helix</keyword>
<keyword evidence="1" id="KW-0812">Transmembrane</keyword>
<evidence type="ECO:0000256" key="1">
    <source>
        <dbReference type="SAM" id="Phobius"/>
    </source>
</evidence>
<organism evidence="3 4">
    <name type="scientific">Patellaria atrata CBS 101060</name>
    <dbReference type="NCBI Taxonomy" id="1346257"/>
    <lineage>
        <taxon>Eukaryota</taxon>
        <taxon>Fungi</taxon>
        <taxon>Dikarya</taxon>
        <taxon>Ascomycota</taxon>
        <taxon>Pezizomycotina</taxon>
        <taxon>Dothideomycetes</taxon>
        <taxon>Dothideomycetes incertae sedis</taxon>
        <taxon>Patellariales</taxon>
        <taxon>Patellariaceae</taxon>
        <taxon>Patellaria</taxon>
    </lineage>
</organism>
<dbReference type="EMBL" id="MU006090">
    <property type="protein sequence ID" value="KAF2841865.1"/>
    <property type="molecule type" value="Genomic_DNA"/>
</dbReference>
<name>A0A9P4SHF6_9PEZI</name>
<keyword evidence="2" id="KW-0732">Signal</keyword>
<evidence type="ECO:0000313" key="3">
    <source>
        <dbReference type="EMBL" id="KAF2841865.1"/>
    </source>
</evidence>
<reference evidence="3" key="1">
    <citation type="journal article" date="2020" name="Stud. Mycol.">
        <title>101 Dothideomycetes genomes: a test case for predicting lifestyles and emergence of pathogens.</title>
        <authorList>
            <person name="Haridas S."/>
            <person name="Albert R."/>
            <person name="Binder M."/>
            <person name="Bloem J."/>
            <person name="Labutti K."/>
            <person name="Salamov A."/>
            <person name="Andreopoulos B."/>
            <person name="Baker S."/>
            <person name="Barry K."/>
            <person name="Bills G."/>
            <person name="Bluhm B."/>
            <person name="Cannon C."/>
            <person name="Castanera R."/>
            <person name="Culley D."/>
            <person name="Daum C."/>
            <person name="Ezra D."/>
            <person name="Gonzalez J."/>
            <person name="Henrissat B."/>
            <person name="Kuo A."/>
            <person name="Liang C."/>
            <person name="Lipzen A."/>
            <person name="Lutzoni F."/>
            <person name="Magnuson J."/>
            <person name="Mondo S."/>
            <person name="Nolan M."/>
            <person name="Ohm R."/>
            <person name="Pangilinan J."/>
            <person name="Park H.-J."/>
            <person name="Ramirez L."/>
            <person name="Alfaro M."/>
            <person name="Sun H."/>
            <person name="Tritt A."/>
            <person name="Yoshinaga Y."/>
            <person name="Zwiers L.-H."/>
            <person name="Turgeon B."/>
            <person name="Goodwin S."/>
            <person name="Spatafora J."/>
            <person name="Crous P."/>
            <person name="Grigoriev I."/>
        </authorList>
    </citation>
    <scope>NUCLEOTIDE SEQUENCE</scope>
    <source>
        <strain evidence="3">CBS 101060</strain>
    </source>
</reference>
<sequence>MLLFRVLISTAFGAVVVIAESFKRLAPRGYVSVCNTTSTEQTPTKYLYESYQSPSPRPTYHTSYPYNNFTRPPSYSSSLIDNGRCVPDCIINVPQAALRWWHPYPLDYVAAEVGIARDEDGNIIGERLIPVDTPFNVSHALALPIAVPILSWDPLVNSTVDSFSFYSGRPVAASTAIVTKSAVLPIPTTVPQTSLETLLIDPPPRASTVLDIASNSSLVITSATPFVYYSAYEVFNQIPVTDADGSVRCESVTNTYHLPRLYPYEIPGDQDFDGQITVTGPVDSNFVANIPQSTCRPGKFKAPSTVLVVVNVIYNTYVPFIVHQESSEVIVDLPTLPPGPEAEPSSTWMPCTSCPHKAHGESRESLVDFPTRTLHSISREPIPQFAHGEFTESFFDVPTDVPRQTGPNINISFESSVTTSSQGSLYTWTLFLPTVHGEWSEDGVDLPTNPAGSDSSTVTGGILSNVIANDLTSTHMPTLTPSPSVILTEATLFPSGIAIGTQFVVPGGSPITVEGVPISLPPSATAVVIDGVTTPLPHFTWDLAPTRPSFPRPSPTPNRRPAINIGGKIITPEPGTAFIIGGHTIPVSRSVKSIVINGATRILSTPPLITRPPALVFDGTVITAVGTSFIIDDQTLVPGSAITVDSTFVYLPPFGSTVIIGDVTQTLAGATTITPAPVLSADGTLYSLQNNSPIYVVSDQTLTPGGIITVYGSEVSLLPSATAVVIDGTTSLIDGSHGARTIATDPPLLTVDGQTYSANAGMAYIIAGQTLTPGGEITVEGTTIGLSPSANVLVVNGTPSTLSPETITLSKASSSPIALRTTVARLPSRTGSAVVRPTGEGSASQQAQLTYSHVLIVITFILFFGFI</sequence>
<comment type="caution">
    <text evidence="3">The sequence shown here is derived from an EMBL/GenBank/DDBJ whole genome shotgun (WGS) entry which is preliminary data.</text>
</comment>
<feature type="chain" id="PRO_5040349127" evidence="2">
    <location>
        <begin position="20"/>
        <end position="867"/>
    </location>
</feature>
<proteinExistence type="predicted"/>
<dbReference type="Proteomes" id="UP000799429">
    <property type="component" value="Unassembled WGS sequence"/>
</dbReference>
<dbReference type="OrthoDB" id="3944128at2759"/>
<dbReference type="AlphaFoldDB" id="A0A9P4SHF6"/>
<keyword evidence="4" id="KW-1185">Reference proteome</keyword>
<accession>A0A9P4SHF6</accession>
<evidence type="ECO:0000256" key="2">
    <source>
        <dbReference type="SAM" id="SignalP"/>
    </source>
</evidence>
<gene>
    <name evidence="3" type="ORF">M501DRAFT_988146</name>
</gene>
<keyword evidence="1" id="KW-0472">Membrane</keyword>
<feature type="signal peptide" evidence="2">
    <location>
        <begin position="1"/>
        <end position="19"/>
    </location>
</feature>
<protein>
    <submittedName>
        <fullName evidence="3">Uncharacterized protein</fullName>
    </submittedName>
</protein>
<evidence type="ECO:0000313" key="4">
    <source>
        <dbReference type="Proteomes" id="UP000799429"/>
    </source>
</evidence>